<comment type="caution">
    <text evidence="1">The sequence shown here is derived from an EMBL/GenBank/DDBJ whole genome shotgun (WGS) entry which is preliminary data.</text>
</comment>
<organism evidence="1 2">
    <name type="scientific">Solanum commersonii</name>
    <name type="common">Commerson's wild potato</name>
    <name type="synonym">Commerson's nightshade</name>
    <dbReference type="NCBI Taxonomy" id="4109"/>
    <lineage>
        <taxon>Eukaryota</taxon>
        <taxon>Viridiplantae</taxon>
        <taxon>Streptophyta</taxon>
        <taxon>Embryophyta</taxon>
        <taxon>Tracheophyta</taxon>
        <taxon>Spermatophyta</taxon>
        <taxon>Magnoliopsida</taxon>
        <taxon>eudicotyledons</taxon>
        <taxon>Gunneridae</taxon>
        <taxon>Pentapetalae</taxon>
        <taxon>asterids</taxon>
        <taxon>lamiids</taxon>
        <taxon>Solanales</taxon>
        <taxon>Solanaceae</taxon>
        <taxon>Solanoideae</taxon>
        <taxon>Solaneae</taxon>
        <taxon>Solanum</taxon>
    </lineage>
</organism>
<dbReference type="EMBL" id="JACXVP010000009">
    <property type="protein sequence ID" value="KAG5588374.1"/>
    <property type="molecule type" value="Genomic_DNA"/>
</dbReference>
<accession>A0A9J5XMU3</accession>
<gene>
    <name evidence="1" type="ORF">H5410_048808</name>
</gene>
<dbReference type="Proteomes" id="UP000824120">
    <property type="component" value="Chromosome 9"/>
</dbReference>
<protein>
    <submittedName>
        <fullName evidence="1">Uncharacterized protein</fullName>
    </submittedName>
</protein>
<reference evidence="1 2" key="1">
    <citation type="submission" date="2020-09" db="EMBL/GenBank/DDBJ databases">
        <title>De no assembly of potato wild relative species, Solanum commersonii.</title>
        <authorList>
            <person name="Cho K."/>
        </authorList>
    </citation>
    <scope>NUCLEOTIDE SEQUENCE [LARGE SCALE GENOMIC DNA]</scope>
    <source>
        <strain evidence="1">LZ3.2</strain>
        <tissue evidence="1">Leaf</tissue>
    </source>
</reference>
<evidence type="ECO:0000313" key="1">
    <source>
        <dbReference type="EMBL" id="KAG5588374.1"/>
    </source>
</evidence>
<evidence type="ECO:0000313" key="2">
    <source>
        <dbReference type="Proteomes" id="UP000824120"/>
    </source>
</evidence>
<sequence>MKHIKPSADDVKFILQRNDLVEITELNLIKLEYQLSVELACFGLQMLSMRLSLQALPKEKREFILASERGYSNKKTN</sequence>
<dbReference type="AlphaFoldDB" id="A0A9J5XMU3"/>
<keyword evidence="2" id="KW-1185">Reference proteome</keyword>
<name>A0A9J5XMU3_SOLCO</name>
<proteinExistence type="predicted"/>